<dbReference type="EMBL" id="JAVDYE010000001">
    <property type="protein sequence ID" value="MDR7382327.1"/>
    <property type="molecule type" value="Genomic_DNA"/>
</dbReference>
<dbReference type="PANTHER" id="PTHR30246:SF1">
    <property type="entry name" value="2-DEHYDRO-3-DEOXY-6-PHOSPHOGALACTONATE ALDOLASE-RELATED"/>
    <property type="match status" value="1"/>
</dbReference>
<proteinExistence type="inferred from homology"/>
<dbReference type="EC" id="4.1.3.42" evidence="6"/>
<organism evidence="6 7">
    <name type="scientific">Promicromonospora iranensis</name>
    <dbReference type="NCBI Taxonomy" id="1105144"/>
    <lineage>
        <taxon>Bacteria</taxon>
        <taxon>Bacillati</taxon>
        <taxon>Actinomycetota</taxon>
        <taxon>Actinomycetes</taxon>
        <taxon>Micrococcales</taxon>
        <taxon>Promicromonosporaceae</taxon>
        <taxon>Promicromonospora</taxon>
    </lineage>
</organism>
<comment type="caution">
    <text evidence="6">The sequence shown here is derived from an EMBL/GenBank/DDBJ whole genome shotgun (WGS) entry which is preliminary data.</text>
</comment>
<comment type="similarity">
    <text evidence="2">Belongs to the KHG/KDPG aldolase family.</text>
</comment>
<keyword evidence="5" id="KW-0119">Carbohydrate metabolism</keyword>
<dbReference type="NCBIfam" id="TIGR01182">
    <property type="entry name" value="eda"/>
    <property type="match status" value="1"/>
</dbReference>
<dbReference type="CDD" id="cd00452">
    <property type="entry name" value="KDPG_aldolase"/>
    <property type="match status" value="1"/>
</dbReference>
<dbReference type="PANTHER" id="PTHR30246">
    <property type="entry name" value="2-KETO-3-DEOXY-6-PHOSPHOGLUCONATE ALDOLASE"/>
    <property type="match status" value="1"/>
</dbReference>
<name>A0ABU2CLX5_9MICO</name>
<comment type="subunit">
    <text evidence="3">Homotrimer.</text>
</comment>
<evidence type="ECO:0000313" key="6">
    <source>
        <dbReference type="EMBL" id="MDR7382327.1"/>
    </source>
</evidence>
<sequence>MIDLLAVLAPRPVIAIMRAARPDHLLDAATRLVAGGITTIEITLTTPGALDALGAVRAAHPDAVVGAGTVRTPELAHRAIDAGAEFLVSQLLNPDVIDVAHAAGVPMVPGCLTPNEIATAWDHDVQAVKVSPIAPVGGASYLREVRAPMPDVPLIVTGGIEPDQLETYLAAGATAVGLSARLFGDCLDSGDTSMLESRARAVVHLLHRLEPPSAGQPALLRTETSA</sequence>
<dbReference type="GO" id="GO:0008675">
    <property type="term" value="F:2-dehydro-3-deoxy-phosphogluconate aldolase activity"/>
    <property type="evidence" value="ECO:0007669"/>
    <property type="project" value="UniProtKB-EC"/>
</dbReference>
<evidence type="ECO:0000256" key="5">
    <source>
        <dbReference type="ARBA" id="ARBA00023277"/>
    </source>
</evidence>
<dbReference type="Pfam" id="PF01081">
    <property type="entry name" value="Aldolase"/>
    <property type="match status" value="1"/>
</dbReference>
<reference evidence="6 7" key="1">
    <citation type="submission" date="2023-07" db="EMBL/GenBank/DDBJ databases">
        <title>Sequencing the genomes of 1000 actinobacteria strains.</title>
        <authorList>
            <person name="Klenk H.-P."/>
        </authorList>
    </citation>
    <scope>NUCLEOTIDE SEQUENCE [LARGE SCALE GENOMIC DNA]</scope>
    <source>
        <strain evidence="6 7">DSM 45554</strain>
    </source>
</reference>
<evidence type="ECO:0000256" key="1">
    <source>
        <dbReference type="ARBA" id="ARBA00004761"/>
    </source>
</evidence>
<gene>
    <name evidence="6" type="ORF">J2S48_001842</name>
</gene>
<evidence type="ECO:0000256" key="2">
    <source>
        <dbReference type="ARBA" id="ARBA00006906"/>
    </source>
</evidence>
<evidence type="ECO:0000313" key="7">
    <source>
        <dbReference type="Proteomes" id="UP001183585"/>
    </source>
</evidence>
<keyword evidence="4 6" id="KW-0456">Lyase</keyword>
<evidence type="ECO:0000256" key="4">
    <source>
        <dbReference type="ARBA" id="ARBA00023239"/>
    </source>
</evidence>
<dbReference type="Proteomes" id="UP001183585">
    <property type="component" value="Unassembled WGS sequence"/>
</dbReference>
<dbReference type="EC" id="4.1.2.14" evidence="6"/>
<dbReference type="SUPFAM" id="SSF51569">
    <property type="entry name" value="Aldolase"/>
    <property type="match status" value="1"/>
</dbReference>
<evidence type="ECO:0000256" key="3">
    <source>
        <dbReference type="ARBA" id="ARBA00011233"/>
    </source>
</evidence>
<protein>
    <submittedName>
        <fullName evidence="6">2-dehydro-3-deoxyphosphogluconate aldolase/(4S)-4-hydroxy-2-oxoglutarate aldolase</fullName>
        <ecNumber evidence="6">4.1.2.14</ecNumber>
        <ecNumber evidence="6">4.1.3.42</ecNumber>
    </submittedName>
</protein>
<accession>A0ABU2CLX5</accession>
<dbReference type="InterPro" id="IPR013785">
    <property type="entry name" value="Aldolase_TIM"/>
</dbReference>
<dbReference type="InterPro" id="IPR000887">
    <property type="entry name" value="Aldlse_KDPG_KHG"/>
</dbReference>
<keyword evidence="7" id="KW-1185">Reference proteome</keyword>
<dbReference type="RefSeq" id="WP_274993397.1">
    <property type="nucleotide sequence ID" value="NZ_JAJQQP010000004.1"/>
</dbReference>
<dbReference type="GO" id="GO:0106009">
    <property type="term" value="F:(4S)-4-hydroxy-2-oxoglutarate aldolase activity"/>
    <property type="evidence" value="ECO:0007669"/>
    <property type="project" value="UniProtKB-EC"/>
</dbReference>
<comment type="pathway">
    <text evidence="1">Carbohydrate acid metabolism.</text>
</comment>
<dbReference type="Gene3D" id="3.20.20.70">
    <property type="entry name" value="Aldolase class I"/>
    <property type="match status" value="1"/>
</dbReference>